<dbReference type="AlphaFoldDB" id="A0A4Y2X4H8"/>
<dbReference type="Proteomes" id="UP000499080">
    <property type="component" value="Unassembled WGS sequence"/>
</dbReference>
<comment type="caution">
    <text evidence="1">The sequence shown here is derived from an EMBL/GenBank/DDBJ whole genome shotgun (WGS) entry which is preliminary data.</text>
</comment>
<protein>
    <submittedName>
        <fullName evidence="1">Uncharacterized protein</fullName>
    </submittedName>
</protein>
<organism evidence="1 2">
    <name type="scientific">Araneus ventricosus</name>
    <name type="common">Orbweaver spider</name>
    <name type="synonym">Epeira ventricosa</name>
    <dbReference type="NCBI Taxonomy" id="182803"/>
    <lineage>
        <taxon>Eukaryota</taxon>
        <taxon>Metazoa</taxon>
        <taxon>Ecdysozoa</taxon>
        <taxon>Arthropoda</taxon>
        <taxon>Chelicerata</taxon>
        <taxon>Arachnida</taxon>
        <taxon>Araneae</taxon>
        <taxon>Araneomorphae</taxon>
        <taxon>Entelegynae</taxon>
        <taxon>Araneoidea</taxon>
        <taxon>Araneidae</taxon>
        <taxon>Araneus</taxon>
    </lineage>
</organism>
<gene>
    <name evidence="1" type="ORF">AVEN_7970_1</name>
</gene>
<dbReference type="EMBL" id="BGPR01070608">
    <property type="protein sequence ID" value="GBO44016.1"/>
    <property type="molecule type" value="Genomic_DNA"/>
</dbReference>
<evidence type="ECO:0000313" key="2">
    <source>
        <dbReference type="Proteomes" id="UP000499080"/>
    </source>
</evidence>
<name>A0A4Y2X4H8_ARAVE</name>
<accession>A0A4Y2X4H8</accession>
<keyword evidence="2" id="KW-1185">Reference proteome</keyword>
<evidence type="ECO:0000313" key="1">
    <source>
        <dbReference type="EMBL" id="GBO44016.1"/>
    </source>
</evidence>
<proteinExistence type="predicted"/>
<reference evidence="1 2" key="1">
    <citation type="journal article" date="2019" name="Sci. Rep.">
        <title>Orb-weaving spider Araneus ventricosus genome elucidates the spidroin gene catalogue.</title>
        <authorList>
            <person name="Kono N."/>
            <person name="Nakamura H."/>
            <person name="Ohtoshi R."/>
            <person name="Moran D.A.P."/>
            <person name="Shinohara A."/>
            <person name="Yoshida Y."/>
            <person name="Fujiwara M."/>
            <person name="Mori M."/>
            <person name="Tomita M."/>
            <person name="Arakawa K."/>
        </authorList>
    </citation>
    <scope>NUCLEOTIDE SEQUENCE [LARGE SCALE GENOMIC DNA]</scope>
</reference>
<sequence>MLLRHRTHIQQSSASRLLSPAPTGTCDTWLLLQPCKAPDPRSDKPQISSAVRVVSNRGNRYIRRHSGACKDICGFLRYGGKKVKHQRRENETTRSVPVVCGSLRSVLLLSYRVVFF</sequence>